<evidence type="ECO:0000313" key="1">
    <source>
        <dbReference type="EMBL" id="CAL5010367.1"/>
    </source>
</evidence>
<gene>
    <name evidence="1" type="ORF">URODEC1_LOCUS69968</name>
</gene>
<reference evidence="1 2" key="2">
    <citation type="submission" date="2024-10" db="EMBL/GenBank/DDBJ databases">
        <authorList>
            <person name="Ryan C."/>
        </authorList>
    </citation>
    <scope>NUCLEOTIDE SEQUENCE [LARGE SCALE GENOMIC DNA]</scope>
</reference>
<accession>A0ABC9BX96</accession>
<dbReference type="EMBL" id="OZ075138">
    <property type="protein sequence ID" value="CAL5010367.1"/>
    <property type="molecule type" value="Genomic_DNA"/>
</dbReference>
<name>A0ABC9BX96_9POAL</name>
<dbReference type="Proteomes" id="UP001497457">
    <property type="component" value="Chromosome 28b"/>
</dbReference>
<protein>
    <submittedName>
        <fullName evidence="1">Uncharacterized protein</fullName>
    </submittedName>
</protein>
<sequence>MEIAATISNPVLALSMELKMKDSLSIPGWVPLLPAMLASLLQAMLIRPLIVIMCHWFALLVLKLEQVCPFVVIRLSASPDNTWWIQALNKVTSEFIRILLSEQTSLWVLYLLAPHMFDIKFKLKVEVGMLRVMAFLLLKNMAQLLLRLVAGISSVVWSATGA</sequence>
<reference evidence="2" key="1">
    <citation type="submission" date="2024-06" db="EMBL/GenBank/DDBJ databases">
        <authorList>
            <person name="Ryan C."/>
        </authorList>
    </citation>
    <scope>NUCLEOTIDE SEQUENCE [LARGE SCALE GENOMIC DNA]</scope>
</reference>
<proteinExistence type="predicted"/>
<evidence type="ECO:0000313" key="2">
    <source>
        <dbReference type="Proteomes" id="UP001497457"/>
    </source>
</evidence>
<dbReference type="AlphaFoldDB" id="A0ABC9BX96"/>
<organism evidence="1 2">
    <name type="scientific">Urochloa decumbens</name>
    <dbReference type="NCBI Taxonomy" id="240449"/>
    <lineage>
        <taxon>Eukaryota</taxon>
        <taxon>Viridiplantae</taxon>
        <taxon>Streptophyta</taxon>
        <taxon>Embryophyta</taxon>
        <taxon>Tracheophyta</taxon>
        <taxon>Spermatophyta</taxon>
        <taxon>Magnoliopsida</taxon>
        <taxon>Liliopsida</taxon>
        <taxon>Poales</taxon>
        <taxon>Poaceae</taxon>
        <taxon>PACMAD clade</taxon>
        <taxon>Panicoideae</taxon>
        <taxon>Panicodae</taxon>
        <taxon>Paniceae</taxon>
        <taxon>Melinidinae</taxon>
        <taxon>Urochloa</taxon>
    </lineage>
</organism>
<keyword evidence="2" id="KW-1185">Reference proteome</keyword>